<organism evidence="4 5">
    <name type="scientific">Clarias magur</name>
    <name type="common">Asian catfish</name>
    <name type="synonym">Macropteronotus magur</name>
    <dbReference type="NCBI Taxonomy" id="1594786"/>
    <lineage>
        <taxon>Eukaryota</taxon>
        <taxon>Metazoa</taxon>
        <taxon>Chordata</taxon>
        <taxon>Craniata</taxon>
        <taxon>Vertebrata</taxon>
        <taxon>Euteleostomi</taxon>
        <taxon>Actinopterygii</taxon>
        <taxon>Neopterygii</taxon>
        <taxon>Teleostei</taxon>
        <taxon>Ostariophysi</taxon>
        <taxon>Siluriformes</taxon>
        <taxon>Clariidae</taxon>
        <taxon>Clarias</taxon>
    </lineage>
</organism>
<dbReference type="GO" id="GO:0007015">
    <property type="term" value="P:actin filament organization"/>
    <property type="evidence" value="ECO:0007669"/>
    <property type="project" value="TreeGrafter"/>
</dbReference>
<keyword evidence="1" id="KW-0175">Coiled coil</keyword>
<dbReference type="GO" id="GO:0007129">
    <property type="term" value="P:homologous chromosome pairing at meiosis"/>
    <property type="evidence" value="ECO:0007669"/>
    <property type="project" value="TreeGrafter"/>
</dbReference>
<dbReference type="GO" id="GO:0070840">
    <property type="term" value="F:dynein complex binding"/>
    <property type="evidence" value="ECO:0007669"/>
    <property type="project" value="TreeGrafter"/>
</dbReference>
<dbReference type="GO" id="GO:0051225">
    <property type="term" value="P:spindle assembly"/>
    <property type="evidence" value="ECO:0007669"/>
    <property type="project" value="TreeGrafter"/>
</dbReference>
<dbReference type="EMBL" id="QNUK01000862">
    <property type="protein sequence ID" value="KAF5889119.1"/>
    <property type="molecule type" value="Genomic_DNA"/>
</dbReference>
<evidence type="ECO:0000313" key="4">
    <source>
        <dbReference type="EMBL" id="KAF5889119.1"/>
    </source>
</evidence>
<dbReference type="PANTHER" id="PTHR47300:SF1">
    <property type="entry name" value="PROTEIN KASH5"/>
    <property type="match status" value="1"/>
</dbReference>
<evidence type="ECO:0000256" key="1">
    <source>
        <dbReference type="SAM" id="Coils"/>
    </source>
</evidence>
<feature type="compositionally biased region" description="Acidic residues" evidence="2">
    <location>
        <begin position="254"/>
        <end position="269"/>
    </location>
</feature>
<dbReference type="InterPro" id="IPR028170">
    <property type="entry name" value="KASH5"/>
</dbReference>
<dbReference type="GO" id="GO:0034397">
    <property type="term" value="P:telomere localization"/>
    <property type="evidence" value="ECO:0007669"/>
    <property type="project" value="InterPro"/>
</dbReference>
<dbReference type="GO" id="GO:0000781">
    <property type="term" value="C:chromosome, telomeric region"/>
    <property type="evidence" value="ECO:0007669"/>
    <property type="project" value="TreeGrafter"/>
</dbReference>
<feature type="non-terminal residue" evidence="4">
    <location>
        <position position="1"/>
    </location>
</feature>
<reference evidence="4" key="1">
    <citation type="submission" date="2020-07" db="EMBL/GenBank/DDBJ databases">
        <title>Clarias magur genome sequencing, assembly and annotation.</title>
        <authorList>
            <person name="Kushwaha B."/>
            <person name="Kumar R."/>
            <person name="Das P."/>
            <person name="Joshi C.G."/>
            <person name="Kumar D."/>
            <person name="Nagpure N.S."/>
            <person name="Pandey M."/>
            <person name="Agarwal S."/>
            <person name="Srivastava S."/>
            <person name="Singh M."/>
            <person name="Sahoo L."/>
            <person name="Jayasankar P."/>
            <person name="Meher P.K."/>
            <person name="Koringa P.G."/>
            <person name="Iquebal M.A."/>
            <person name="Das S.P."/>
            <person name="Bit A."/>
            <person name="Patnaik S."/>
            <person name="Patel N."/>
            <person name="Shah T.M."/>
            <person name="Hinsu A."/>
            <person name="Jena J.K."/>
        </authorList>
    </citation>
    <scope>NUCLEOTIDE SEQUENCE</scope>
    <source>
        <strain evidence="4">CIFAMagur01</strain>
        <tissue evidence="4">Testis</tissue>
    </source>
</reference>
<dbReference type="GO" id="GO:0090619">
    <property type="term" value="C:meiotic spindle pole"/>
    <property type="evidence" value="ECO:0007669"/>
    <property type="project" value="TreeGrafter"/>
</dbReference>
<dbReference type="InterPro" id="IPR028168">
    <property type="entry name" value="KASH5_CC"/>
</dbReference>
<evidence type="ECO:0000313" key="5">
    <source>
        <dbReference type="Proteomes" id="UP000727407"/>
    </source>
</evidence>
<proteinExistence type="predicted"/>
<dbReference type="GO" id="GO:0000800">
    <property type="term" value="C:lateral element"/>
    <property type="evidence" value="ECO:0007669"/>
    <property type="project" value="TreeGrafter"/>
</dbReference>
<sequence>MMSWCERKMEFVDEYDSHHIAEDQQDEDLYKVSDKAELLHSNSCLRTLCTDWQESAEMEEDSNATLRAENSELKKQIQSLRQMKQDIQLLENELEVTRAAKADENKRCSTLEANCRELEKENETLRRQVEAHFNEVSSFLLKKEKQENEITELTCVLRAYQQQLEEDRFLLEQKDDIINQRDLVIQQHKDMLSEYITINQGMKDELKDLNIKLALASISREGSFMRVDTMLACPPECSVSLGEELGIPSVDQMMPEEEQKEEEEEDAGTQEEQAVPYMSK</sequence>
<dbReference type="GO" id="GO:0090220">
    <property type="term" value="P:chromosome localization to nuclear envelope involved in homologous chromosome segregation"/>
    <property type="evidence" value="ECO:0007669"/>
    <property type="project" value="TreeGrafter"/>
</dbReference>
<feature type="region of interest" description="Disordered" evidence="2">
    <location>
        <begin position="244"/>
        <end position="280"/>
    </location>
</feature>
<feature type="domain" description="KASH5-like coiled-coil" evidence="3">
    <location>
        <begin position="36"/>
        <end position="212"/>
    </location>
</feature>
<name>A0A8J4U1R2_CLAMG</name>
<dbReference type="OrthoDB" id="8856908at2759"/>
<dbReference type="PANTHER" id="PTHR47300">
    <property type="entry name" value="PROTEIN KASH5"/>
    <property type="match status" value="1"/>
</dbReference>
<dbReference type="GO" id="GO:0034993">
    <property type="term" value="C:meiotic nuclear membrane microtubule tethering complex"/>
    <property type="evidence" value="ECO:0007669"/>
    <property type="project" value="InterPro"/>
</dbReference>
<accession>A0A8J4U1R2</accession>
<dbReference type="Proteomes" id="UP000727407">
    <property type="component" value="Unassembled WGS sequence"/>
</dbReference>
<feature type="coiled-coil region" evidence="1">
    <location>
        <begin position="56"/>
        <end position="163"/>
    </location>
</feature>
<comment type="caution">
    <text evidence="4">The sequence shown here is derived from an EMBL/GenBank/DDBJ whole genome shotgun (WGS) entry which is preliminary data.</text>
</comment>
<dbReference type="GO" id="GO:0051653">
    <property type="term" value="P:spindle localization"/>
    <property type="evidence" value="ECO:0007669"/>
    <property type="project" value="TreeGrafter"/>
</dbReference>
<gene>
    <name evidence="4" type="ORF">DAT39_021179</name>
</gene>
<dbReference type="Pfam" id="PF14662">
    <property type="entry name" value="KASH_CCD"/>
    <property type="match status" value="1"/>
</dbReference>
<evidence type="ECO:0000259" key="3">
    <source>
        <dbReference type="Pfam" id="PF14662"/>
    </source>
</evidence>
<protein>
    <submittedName>
        <fullName evidence="4">Synaptonemal complex protein 1-like isoform X1</fullName>
    </submittedName>
</protein>
<evidence type="ECO:0000256" key="2">
    <source>
        <dbReference type="SAM" id="MobiDB-lite"/>
    </source>
</evidence>
<dbReference type="AlphaFoldDB" id="A0A8J4U1R2"/>
<dbReference type="GO" id="GO:0005640">
    <property type="term" value="C:nuclear outer membrane"/>
    <property type="evidence" value="ECO:0007669"/>
    <property type="project" value="TreeGrafter"/>
</dbReference>
<keyword evidence="5" id="KW-1185">Reference proteome</keyword>